<evidence type="ECO:0000313" key="14">
    <source>
        <dbReference type="WBParaSite" id="nOo.2.0.1.t01569-RA"/>
    </source>
</evidence>
<dbReference type="Pfam" id="PF00069">
    <property type="entry name" value="Pkinase"/>
    <property type="match status" value="1"/>
</dbReference>
<feature type="domain" description="Protein kinase" evidence="11">
    <location>
        <begin position="18"/>
        <end position="314"/>
    </location>
</feature>
<dbReference type="WBParaSite" id="nOo.2.0.1.t01569-RA">
    <property type="protein sequence ID" value="nOo.2.0.1.t01569-RA"/>
    <property type="gene ID" value="nOo.2.0.1.g01569"/>
</dbReference>
<accession>A0A182E0T8</accession>
<dbReference type="InterPro" id="IPR017441">
    <property type="entry name" value="Protein_kinase_ATP_BS"/>
</dbReference>
<dbReference type="PROSITE" id="PS00107">
    <property type="entry name" value="PROTEIN_KINASE_ATP"/>
    <property type="match status" value="1"/>
</dbReference>
<evidence type="ECO:0000256" key="5">
    <source>
        <dbReference type="ARBA" id="ARBA00022679"/>
    </source>
</evidence>
<keyword evidence="6 10" id="KW-0547">Nucleotide-binding</keyword>
<evidence type="ECO:0000256" key="9">
    <source>
        <dbReference type="ARBA" id="ARBA00048789"/>
    </source>
</evidence>
<dbReference type="PROSITE" id="PS50011">
    <property type="entry name" value="PROTEIN_KINASE_DOM"/>
    <property type="match status" value="1"/>
</dbReference>
<dbReference type="STRING" id="42157.A0A182E0T8"/>
<dbReference type="GO" id="GO:0005524">
    <property type="term" value="F:ATP binding"/>
    <property type="evidence" value="ECO:0007669"/>
    <property type="project" value="UniProtKB-UniRule"/>
</dbReference>
<evidence type="ECO:0000256" key="8">
    <source>
        <dbReference type="ARBA" id="ARBA00022840"/>
    </source>
</evidence>
<evidence type="ECO:0000256" key="7">
    <source>
        <dbReference type="ARBA" id="ARBA00022777"/>
    </source>
</evidence>
<keyword evidence="4" id="KW-0723">Serine/threonine-protein kinase</keyword>
<dbReference type="EC" id="2.7.11.10" evidence="2"/>
<dbReference type="PANTHER" id="PTHR22969">
    <property type="entry name" value="IKB KINASE"/>
    <property type="match status" value="1"/>
</dbReference>
<gene>
    <name evidence="12" type="ORF">NOO_LOCUS1569</name>
</gene>
<evidence type="ECO:0000256" key="1">
    <source>
        <dbReference type="ARBA" id="ARBA00004496"/>
    </source>
</evidence>
<feature type="binding site" evidence="10">
    <location>
        <position position="47"/>
    </location>
    <ligand>
        <name>ATP</name>
        <dbReference type="ChEBI" id="CHEBI:30616"/>
    </ligand>
</feature>
<comment type="catalytic activity">
    <reaction evidence="9">
        <text>L-seryl-[I-kappa-B protein] + ATP = O-phospho-L-seryl-[I-kappa-B protein] + ADP + H(+)</text>
        <dbReference type="Rhea" id="RHEA:19073"/>
        <dbReference type="Rhea" id="RHEA-COMP:13698"/>
        <dbReference type="Rhea" id="RHEA-COMP:13699"/>
        <dbReference type="ChEBI" id="CHEBI:15378"/>
        <dbReference type="ChEBI" id="CHEBI:29999"/>
        <dbReference type="ChEBI" id="CHEBI:30616"/>
        <dbReference type="ChEBI" id="CHEBI:83421"/>
        <dbReference type="ChEBI" id="CHEBI:456216"/>
        <dbReference type="EC" id="2.7.11.10"/>
    </reaction>
</comment>
<dbReference type="InterPro" id="IPR008271">
    <property type="entry name" value="Ser/Thr_kinase_AS"/>
</dbReference>
<reference evidence="12 13" key="2">
    <citation type="submission" date="2018-08" db="EMBL/GenBank/DDBJ databases">
        <authorList>
            <person name="Laetsch R D."/>
            <person name="Stevens L."/>
            <person name="Kumar S."/>
            <person name="Blaxter L. M."/>
        </authorList>
    </citation>
    <scope>NUCLEOTIDE SEQUENCE [LARGE SCALE GENOMIC DNA]</scope>
</reference>
<name>A0A182E0T8_ONCOC</name>
<dbReference type="GO" id="GO:0005737">
    <property type="term" value="C:cytoplasm"/>
    <property type="evidence" value="ECO:0007669"/>
    <property type="project" value="UniProtKB-SubCell"/>
</dbReference>
<dbReference type="InterPro" id="IPR011009">
    <property type="entry name" value="Kinase-like_dom_sf"/>
</dbReference>
<keyword evidence="5" id="KW-0808">Transferase</keyword>
<evidence type="ECO:0000313" key="13">
    <source>
        <dbReference type="Proteomes" id="UP000271087"/>
    </source>
</evidence>
<reference evidence="14" key="1">
    <citation type="submission" date="2016-06" db="UniProtKB">
        <authorList>
            <consortium name="WormBaseParasite"/>
        </authorList>
    </citation>
    <scope>IDENTIFICATION</scope>
</reference>
<evidence type="ECO:0000256" key="4">
    <source>
        <dbReference type="ARBA" id="ARBA00022527"/>
    </source>
</evidence>
<comment type="subcellular location">
    <subcellularLocation>
        <location evidence="1">Cytoplasm</location>
    </subcellularLocation>
</comment>
<dbReference type="SMART" id="SM00220">
    <property type="entry name" value="S_TKc"/>
    <property type="match status" value="1"/>
</dbReference>
<evidence type="ECO:0000256" key="10">
    <source>
        <dbReference type="PROSITE-ProRule" id="PRU10141"/>
    </source>
</evidence>
<dbReference type="PROSITE" id="PS00108">
    <property type="entry name" value="PROTEIN_KINASE_ST"/>
    <property type="match status" value="1"/>
</dbReference>
<dbReference type="OrthoDB" id="10013850at2759"/>
<dbReference type="InterPro" id="IPR051180">
    <property type="entry name" value="IKK"/>
</dbReference>
<dbReference type="SUPFAM" id="SSF56112">
    <property type="entry name" value="Protein kinase-like (PK-like)"/>
    <property type="match status" value="1"/>
</dbReference>
<sequence length="724" mass="83250">MDGISEDMEYANKFFWHQRSIDLIGNGAFGKVHKGRNQETGEFVAIKTCDKLNTQQHAREIEILQQMDSPYVVKFIASDTIDQKDMNEPQQMVLIMELADGSVRDELKKLENMFGLPYQILLELIDHLEKGLSYLNSRKIAHRDVKPENLLIFNKSGRMIFKLCDFGGSRFLTDNFQPLHSICGTLGYLNEYSTANLARKTTALSYTKDECDLWSVGCTLFECATGILPFVPAKGPADTLGMYNMMISRPSDAIFGRVSETGQFLWQKDFPNGRCLYPTTFRRILSEFIRHLFDRREATRLTFNKFDEMCKELLNLKRMRVFKMNIICLEESYFDVYVKADIPAHDLICLLTLPTGSAIVYKSPPFPMSLIDCSSDIIVMGLQNNESYTLPIKLPELVVQSPFPQCNHEPTLHEMKLAAANTLNVERQTYKLQDAVLDVIRILRAVYAKLLREAQILSHDCDFASRLAKQLHLLSKAIALSKETIEERRAVENNAHSVVRELNFIGEAVKWICSMLQQIDVRIAVVESKHIAKEPSLKVELEAVVKLRTCSPCNHASENVLLMETDRKYLLNSYEKAVRNYDEKLKQLRDIFMEPLQMIARDMFDLSHKLFKTKKQLEETLQLITITEQTNECRLQIAQIANGNSNSAESKLMNGNELSSLLKEFELHARQQKVNAANSLALTKEWLLDMENPSQYFVDLTEDIPQWKYFIEIPQCLRRWEVAI</sequence>
<evidence type="ECO:0000256" key="3">
    <source>
        <dbReference type="ARBA" id="ARBA00022490"/>
    </source>
</evidence>
<keyword evidence="13" id="KW-1185">Reference proteome</keyword>
<keyword evidence="7" id="KW-0418">Kinase</keyword>
<keyword evidence="3" id="KW-0963">Cytoplasm</keyword>
<dbReference type="Proteomes" id="UP000271087">
    <property type="component" value="Unassembled WGS sequence"/>
</dbReference>
<dbReference type="EMBL" id="UYRW01000204">
    <property type="protein sequence ID" value="VDK64459.1"/>
    <property type="molecule type" value="Genomic_DNA"/>
</dbReference>
<dbReference type="InterPro" id="IPR000719">
    <property type="entry name" value="Prot_kinase_dom"/>
</dbReference>
<evidence type="ECO:0000256" key="6">
    <source>
        <dbReference type="ARBA" id="ARBA00022741"/>
    </source>
</evidence>
<organism evidence="14">
    <name type="scientific">Onchocerca ochengi</name>
    <name type="common">Filarial nematode worm</name>
    <dbReference type="NCBI Taxonomy" id="42157"/>
    <lineage>
        <taxon>Eukaryota</taxon>
        <taxon>Metazoa</taxon>
        <taxon>Ecdysozoa</taxon>
        <taxon>Nematoda</taxon>
        <taxon>Chromadorea</taxon>
        <taxon>Rhabditida</taxon>
        <taxon>Spirurina</taxon>
        <taxon>Spiruromorpha</taxon>
        <taxon>Filarioidea</taxon>
        <taxon>Onchocercidae</taxon>
        <taxon>Onchocerca</taxon>
    </lineage>
</organism>
<evidence type="ECO:0000259" key="11">
    <source>
        <dbReference type="PROSITE" id="PS50011"/>
    </source>
</evidence>
<protein>
    <recommendedName>
        <fullName evidence="2">IkappaB kinase</fullName>
        <ecNumber evidence="2">2.7.11.10</ecNumber>
    </recommendedName>
</protein>
<dbReference type="Gene3D" id="1.10.510.10">
    <property type="entry name" value="Transferase(Phosphotransferase) domain 1"/>
    <property type="match status" value="1"/>
</dbReference>
<dbReference type="AlphaFoldDB" id="A0A182E0T8"/>
<dbReference type="GO" id="GO:0008384">
    <property type="term" value="F:IkappaB kinase activity"/>
    <property type="evidence" value="ECO:0007669"/>
    <property type="project" value="UniProtKB-EC"/>
</dbReference>
<keyword evidence="8 10" id="KW-0067">ATP-binding</keyword>
<dbReference type="PANTHER" id="PTHR22969:SF15">
    <property type="entry name" value="FI05319P"/>
    <property type="match status" value="1"/>
</dbReference>
<evidence type="ECO:0000256" key="2">
    <source>
        <dbReference type="ARBA" id="ARBA00012442"/>
    </source>
</evidence>
<proteinExistence type="predicted"/>
<evidence type="ECO:0000313" key="12">
    <source>
        <dbReference type="EMBL" id="VDK64459.1"/>
    </source>
</evidence>